<dbReference type="GO" id="GO:1905786">
    <property type="term" value="P:positive regulation of anaphase-promoting complex-dependent catabolic process"/>
    <property type="evidence" value="ECO:0007669"/>
    <property type="project" value="TreeGrafter"/>
</dbReference>
<comment type="similarity">
    <text evidence="1">Belongs to the WD repeat CDC20/Fizzy family.</text>
</comment>
<dbReference type="InterPro" id="IPR015943">
    <property type="entry name" value="WD40/YVTN_repeat-like_dom_sf"/>
</dbReference>
<keyword evidence="6" id="KW-0131">Cell cycle</keyword>
<evidence type="ECO:0000256" key="5">
    <source>
        <dbReference type="ARBA" id="ARBA00022776"/>
    </source>
</evidence>
<dbReference type="SMART" id="SM00320">
    <property type="entry name" value="WD40"/>
    <property type="match status" value="5"/>
</dbReference>
<dbReference type="InterPro" id="IPR056150">
    <property type="entry name" value="WD40_CDC20-Fz"/>
</dbReference>
<evidence type="ECO:0000256" key="1">
    <source>
        <dbReference type="ARBA" id="ARBA00006445"/>
    </source>
</evidence>
<dbReference type="EMBL" id="JWZX01002299">
    <property type="protein sequence ID" value="KOO30068.1"/>
    <property type="molecule type" value="Genomic_DNA"/>
</dbReference>
<keyword evidence="5" id="KW-0498">Mitosis</keyword>
<dbReference type="InterPro" id="IPR033010">
    <property type="entry name" value="Cdc20/Fizzy"/>
</dbReference>
<evidence type="ECO:0000313" key="9">
    <source>
        <dbReference type="EMBL" id="KOO30068.1"/>
    </source>
</evidence>
<gene>
    <name evidence="9" type="ORF">Ctob_005591</name>
</gene>
<dbReference type="AlphaFoldDB" id="A0A0M0JVB2"/>
<sequence>MAVGLSDHAVQLYDVAKHKLVSTFAGHTARVGSLSWNGPLLTSGGRDARIIHHDTRDPSQRLATLNGHTLEVCGLKWSPTGTMLASGGNDNLLNIWDSRYKQAGSGRRTCDTPLHRIDAHTAAVKALAWCPWQQSLLASGGGTADRCIRFWNTRTGACLDTVDTHSQVCALQWSQHDREIVSSHGFSHNQLILWKYPSMVKAAELTGHTSRVLHMAQSPDGTTVVTAAADETLRFWRIFSGAPRLSAAEKALAFESHLPLSPREALASARAIR</sequence>
<dbReference type="PANTHER" id="PTHR19918">
    <property type="entry name" value="CELL DIVISION CYCLE 20 CDC20 FIZZY -RELATED"/>
    <property type="match status" value="1"/>
</dbReference>
<dbReference type="Pfam" id="PF24807">
    <property type="entry name" value="WD40_CDC20-Fz"/>
    <property type="match status" value="1"/>
</dbReference>
<dbReference type="OrthoDB" id="10263272at2759"/>
<proteinExistence type="inferred from homology"/>
<dbReference type="InterPro" id="IPR001680">
    <property type="entry name" value="WD40_rpt"/>
</dbReference>
<dbReference type="Gene3D" id="2.130.10.10">
    <property type="entry name" value="YVTN repeat-like/Quinoprotein amine dehydrogenase"/>
    <property type="match status" value="1"/>
</dbReference>
<dbReference type="InterPro" id="IPR036322">
    <property type="entry name" value="WD40_repeat_dom_sf"/>
</dbReference>
<name>A0A0M0JVB2_9EUKA</name>
<comment type="caution">
    <text evidence="9">The sequence shown here is derived from an EMBL/GenBank/DDBJ whole genome shotgun (WGS) entry which is preliminary data.</text>
</comment>
<keyword evidence="10" id="KW-1185">Reference proteome</keyword>
<dbReference type="PROSITE" id="PS50294">
    <property type="entry name" value="WD_REPEATS_REGION"/>
    <property type="match status" value="2"/>
</dbReference>
<evidence type="ECO:0000256" key="6">
    <source>
        <dbReference type="ARBA" id="ARBA00023306"/>
    </source>
</evidence>
<evidence type="ECO:0000313" key="10">
    <source>
        <dbReference type="Proteomes" id="UP000037460"/>
    </source>
</evidence>
<evidence type="ECO:0000256" key="4">
    <source>
        <dbReference type="ARBA" id="ARBA00022737"/>
    </source>
</evidence>
<dbReference type="GO" id="GO:0005680">
    <property type="term" value="C:anaphase-promoting complex"/>
    <property type="evidence" value="ECO:0007669"/>
    <property type="project" value="TreeGrafter"/>
</dbReference>
<feature type="repeat" description="WD" evidence="7">
    <location>
        <begin position="205"/>
        <end position="246"/>
    </location>
</feature>
<protein>
    <recommendedName>
        <fullName evidence="8">CDC20/Fizzy WD40 domain-containing protein</fullName>
    </recommendedName>
</protein>
<dbReference type="PANTHER" id="PTHR19918:SF8">
    <property type="entry name" value="FI02843P"/>
    <property type="match status" value="1"/>
</dbReference>
<dbReference type="GO" id="GO:0031145">
    <property type="term" value="P:anaphase-promoting complex-dependent catabolic process"/>
    <property type="evidence" value="ECO:0007669"/>
    <property type="project" value="TreeGrafter"/>
</dbReference>
<dbReference type="SUPFAM" id="SSF50978">
    <property type="entry name" value="WD40 repeat-like"/>
    <property type="match status" value="1"/>
</dbReference>
<keyword evidence="3" id="KW-0132">Cell division</keyword>
<dbReference type="Proteomes" id="UP000037460">
    <property type="component" value="Unassembled WGS sequence"/>
</dbReference>
<organism evidence="9 10">
    <name type="scientific">Chrysochromulina tobinii</name>
    <dbReference type="NCBI Taxonomy" id="1460289"/>
    <lineage>
        <taxon>Eukaryota</taxon>
        <taxon>Haptista</taxon>
        <taxon>Haptophyta</taxon>
        <taxon>Prymnesiophyceae</taxon>
        <taxon>Prymnesiales</taxon>
        <taxon>Chrysochromulinaceae</taxon>
        <taxon>Chrysochromulina</taxon>
    </lineage>
</organism>
<evidence type="ECO:0000256" key="7">
    <source>
        <dbReference type="PROSITE-ProRule" id="PRU00221"/>
    </source>
</evidence>
<accession>A0A0M0JVB2</accession>
<dbReference type="GO" id="GO:0051301">
    <property type="term" value="P:cell division"/>
    <property type="evidence" value="ECO:0007669"/>
    <property type="project" value="UniProtKB-KW"/>
</dbReference>
<dbReference type="GO" id="GO:1990757">
    <property type="term" value="F:ubiquitin ligase activator activity"/>
    <property type="evidence" value="ECO:0007669"/>
    <property type="project" value="TreeGrafter"/>
</dbReference>
<evidence type="ECO:0000256" key="2">
    <source>
        <dbReference type="ARBA" id="ARBA00022574"/>
    </source>
</evidence>
<reference evidence="10" key="1">
    <citation type="journal article" date="2015" name="PLoS Genet.">
        <title>Genome Sequence and Transcriptome Analyses of Chrysochromulina tobin: Metabolic Tools for Enhanced Algal Fitness in the Prominent Order Prymnesiales (Haptophyceae).</title>
        <authorList>
            <person name="Hovde B.T."/>
            <person name="Deodato C.R."/>
            <person name="Hunsperger H.M."/>
            <person name="Ryken S.A."/>
            <person name="Yost W."/>
            <person name="Jha R.K."/>
            <person name="Patterson J."/>
            <person name="Monnat R.J. Jr."/>
            <person name="Barlow S.B."/>
            <person name="Starkenburg S.R."/>
            <person name="Cattolico R.A."/>
        </authorList>
    </citation>
    <scope>NUCLEOTIDE SEQUENCE</scope>
    <source>
        <strain evidence="10">CCMP291</strain>
    </source>
</reference>
<evidence type="ECO:0000256" key="3">
    <source>
        <dbReference type="ARBA" id="ARBA00022618"/>
    </source>
</evidence>
<dbReference type="PROSITE" id="PS50082">
    <property type="entry name" value="WD_REPEATS_2"/>
    <property type="match status" value="2"/>
</dbReference>
<keyword evidence="2 7" id="KW-0853">WD repeat</keyword>
<dbReference type="CDD" id="cd00200">
    <property type="entry name" value="WD40"/>
    <property type="match status" value="1"/>
</dbReference>
<dbReference type="GO" id="GO:0010997">
    <property type="term" value="F:anaphase-promoting complex binding"/>
    <property type="evidence" value="ECO:0007669"/>
    <property type="project" value="InterPro"/>
</dbReference>
<evidence type="ECO:0000259" key="8">
    <source>
        <dbReference type="Pfam" id="PF24807"/>
    </source>
</evidence>
<feature type="repeat" description="WD" evidence="7">
    <location>
        <begin position="65"/>
        <end position="97"/>
    </location>
</feature>
<feature type="domain" description="CDC20/Fizzy WD40" evidence="8">
    <location>
        <begin position="1"/>
        <end position="236"/>
    </location>
</feature>
<keyword evidence="4" id="KW-0677">Repeat</keyword>